<feature type="repeat" description="WD" evidence="7">
    <location>
        <begin position="212"/>
        <end position="253"/>
    </location>
</feature>
<feature type="repeat" description="WD" evidence="7">
    <location>
        <begin position="364"/>
        <end position="406"/>
    </location>
</feature>
<dbReference type="PROSITE" id="PS50294">
    <property type="entry name" value="WD_REPEATS_REGION"/>
    <property type="match status" value="4"/>
</dbReference>
<dbReference type="InterPro" id="IPR019775">
    <property type="entry name" value="WD40_repeat_CS"/>
</dbReference>
<evidence type="ECO:0000313" key="11">
    <source>
        <dbReference type="Proteomes" id="UP000192578"/>
    </source>
</evidence>
<dbReference type="PRINTS" id="PR00320">
    <property type="entry name" value="GPROTEINBRPT"/>
</dbReference>
<feature type="domain" description="NLE" evidence="9">
    <location>
        <begin position="27"/>
        <end position="94"/>
    </location>
</feature>
<evidence type="ECO:0000256" key="6">
    <source>
        <dbReference type="HAMAP-Rule" id="MF_03029"/>
    </source>
</evidence>
<feature type="repeat" description="WD" evidence="7">
    <location>
        <begin position="279"/>
        <end position="319"/>
    </location>
</feature>
<dbReference type="InterPro" id="IPR036322">
    <property type="entry name" value="WD40_repeat_dom_sf"/>
</dbReference>
<comment type="function">
    <text evidence="6">Required for maturation of ribosomal RNAs and formation of the large ribosomal subunit.</text>
</comment>
<feature type="region of interest" description="Disordered" evidence="8">
    <location>
        <begin position="251"/>
        <end position="274"/>
    </location>
</feature>
<dbReference type="SUPFAM" id="SSF50978">
    <property type="entry name" value="WD40 repeat-like"/>
    <property type="match status" value="1"/>
</dbReference>
<keyword evidence="3 7" id="KW-0853">WD repeat</keyword>
<dbReference type="GO" id="GO:0000466">
    <property type="term" value="P:maturation of 5.8S rRNA from tricistronic rRNA transcript (SSU-rRNA, 5.8S rRNA, LSU-rRNA)"/>
    <property type="evidence" value="ECO:0007669"/>
    <property type="project" value="UniProtKB-UniRule"/>
</dbReference>
<evidence type="ECO:0000256" key="8">
    <source>
        <dbReference type="SAM" id="MobiDB-lite"/>
    </source>
</evidence>
<name>A0A1W0WD41_HYPEX</name>
<dbReference type="Proteomes" id="UP000192578">
    <property type="component" value="Unassembled WGS sequence"/>
</dbReference>
<evidence type="ECO:0000256" key="2">
    <source>
        <dbReference type="ARBA" id="ARBA00022552"/>
    </source>
</evidence>
<comment type="subcellular location">
    <subcellularLocation>
        <location evidence="6">Nucleus</location>
        <location evidence="6">Nucleolus</location>
    </subcellularLocation>
    <subcellularLocation>
        <location evidence="6">Nucleus</location>
        <location evidence="6">Nucleoplasm</location>
    </subcellularLocation>
</comment>
<dbReference type="PROSITE" id="PS50082">
    <property type="entry name" value="WD_REPEATS_2"/>
    <property type="match status" value="5"/>
</dbReference>
<dbReference type="SMART" id="SM00320">
    <property type="entry name" value="WD40"/>
    <property type="match status" value="7"/>
</dbReference>
<dbReference type="AlphaFoldDB" id="A0A1W0WD41"/>
<comment type="similarity">
    <text evidence="6">Belongs to the WD repeat WDR12/YTM1 family.</text>
</comment>
<dbReference type="FunFam" id="2.130.10.10:FF:001898">
    <property type="entry name" value="Ribosome biogenesis protein WDR12 homolog"/>
    <property type="match status" value="1"/>
</dbReference>
<dbReference type="OrthoDB" id="10251381at2759"/>
<feature type="repeat" description="WD" evidence="7">
    <location>
        <begin position="160"/>
        <end position="204"/>
    </location>
</feature>
<proteinExistence type="inferred from homology"/>
<feature type="repeat" description="WD" evidence="7">
    <location>
        <begin position="408"/>
        <end position="442"/>
    </location>
</feature>
<gene>
    <name evidence="10" type="ORF">BV898_12624</name>
</gene>
<evidence type="ECO:0000256" key="1">
    <source>
        <dbReference type="ARBA" id="ARBA00022517"/>
    </source>
</evidence>
<protein>
    <recommendedName>
        <fullName evidence="6">Ribosome biogenesis protein WDR12 homolog</fullName>
    </recommendedName>
</protein>
<dbReference type="HAMAP" id="MF_03029">
    <property type="entry name" value="WDR12"/>
    <property type="match status" value="1"/>
</dbReference>
<keyword evidence="4" id="KW-0677">Repeat</keyword>
<accession>A0A1W0WD41</accession>
<sequence length="442" mass="48558">MAKRKSVETSSGMAVDEPVPDLSDVFIQVRLTTKSSKFALPDVPYSLPGVTKSADLNIVINQLLGEYAAEQWIPVEFDFLINGEILLQSVGEYIYERKIPSENVLEIEYIEHLPAPEPEASLDHPDWVSAVQMLDDCILTGCYDNQVRVWTRKGALVLAHAAHISPVRAVAWVNVSDTEGSFLTSSHDQTVALWSLENRKTQHAAVTPKAFYRGHAASVDGLAVSPDAQKFCSVSFDKMVKIWSLSDTPSVESEETVEPAEKKLKGDGKKLTKTPEATLSGHKEAVSCCAWTAPSEIITASWDHSIKIWDVELGGMSRQLDGTKAFLSISYSPLSKLLISGATDRIVRLYDPRSNEGSIVKIGFASHMGWVSSVAWSPTNENLFISASYDKLMKMWDVRSPKSPVYDMAGHSDKILCSAWSNTNLLLSGGADNDLKMFSADV</sequence>
<dbReference type="InterPro" id="IPR020472">
    <property type="entry name" value="WD40_PAC1"/>
</dbReference>
<dbReference type="InterPro" id="IPR015943">
    <property type="entry name" value="WD40/YVTN_repeat-like_dom_sf"/>
</dbReference>
<feature type="compositionally biased region" description="Basic and acidic residues" evidence="8">
    <location>
        <begin position="259"/>
        <end position="270"/>
    </location>
</feature>
<dbReference type="EMBL" id="MTYJ01000130">
    <property type="protein sequence ID" value="OQV13082.1"/>
    <property type="molecule type" value="Genomic_DNA"/>
</dbReference>
<evidence type="ECO:0000259" key="9">
    <source>
        <dbReference type="Pfam" id="PF08154"/>
    </source>
</evidence>
<keyword evidence="11" id="KW-1185">Reference proteome</keyword>
<dbReference type="Pfam" id="PF08154">
    <property type="entry name" value="NLE"/>
    <property type="match status" value="1"/>
</dbReference>
<organism evidence="10 11">
    <name type="scientific">Hypsibius exemplaris</name>
    <name type="common">Freshwater tardigrade</name>
    <dbReference type="NCBI Taxonomy" id="2072580"/>
    <lineage>
        <taxon>Eukaryota</taxon>
        <taxon>Metazoa</taxon>
        <taxon>Ecdysozoa</taxon>
        <taxon>Tardigrada</taxon>
        <taxon>Eutardigrada</taxon>
        <taxon>Parachela</taxon>
        <taxon>Hypsibioidea</taxon>
        <taxon>Hypsibiidae</taxon>
        <taxon>Hypsibius</taxon>
    </lineage>
</organism>
<dbReference type="GO" id="GO:0043021">
    <property type="term" value="F:ribonucleoprotein complex binding"/>
    <property type="evidence" value="ECO:0007669"/>
    <property type="project" value="UniProtKB-UniRule"/>
</dbReference>
<dbReference type="GO" id="GO:0005730">
    <property type="term" value="C:nucleolus"/>
    <property type="evidence" value="ECO:0007669"/>
    <property type="project" value="UniProtKB-SubCell"/>
</dbReference>
<dbReference type="PANTHER" id="PTHR19855:SF11">
    <property type="entry name" value="RIBOSOME BIOGENESIS PROTEIN WDR12"/>
    <property type="match status" value="1"/>
</dbReference>
<dbReference type="GO" id="GO:0005654">
    <property type="term" value="C:nucleoplasm"/>
    <property type="evidence" value="ECO:0007669"/>
    <property type="project" value="UniProtKB-SubCell"/>
</dbReference>
<dbReference type="PANTHER" id="PTHR19855">
    <property type="entry name" value="WD40 REPEAT PROTEIN 12, 37"/>
    <property type="match status" value="1"/>
</dbReference>
<dbReference type="Gene3D" id="2.130.10.10">
    <property type="entry name" value="YVTN repeat-like/Quinoprotein amine dehydrogenase"/>
    <property type="match status" value="1"/>
</dbReference>
<evidence type="ECO:0000256" key="5">
    <source>
        <dbReference type="ARBA" id="ARBA00023242"/>
    </source>
</evidence>
<evidence type="ECO:0000256" key="4">
    <source>
        <dbReference type="ARBA" id="ARBA00022737"/>
    </source>
</evidence>
<dbReference type="GO" id="GO:0000463">
    <property type="term" value="P:maturation of LSU-rRNA from tricistronic rRNA transcript (SSU-rRNA, 5.8S rRNA, LSU-rRNA)"/>
    <property type="evidence" value="ECO:0007669"/>
    <property type="project" value="UniProtKB-UniRule"/>
</dbReference>
<dbReference type="Pfam" id="PF00400">
    <property type="entry name" value="WD40"/>
    <property type="match status" value="7"/>
</dbReference>
<dbReference type="GO" id="GO:0030687">
    <property type="term" value="C:preribosome, large subunit precursor"/>
    <property type="evidence" value="ECO:0007669"/>
    <property type="project" value="UniProtKB-UniRule"/>
</dbReference>
<dbReference type="InterPro" id="IPR028599">
    <property type="entry name" value="WDR12/Ytm1"/>
</dbReference>
<dbReference type="CDD" id="cd00200">
    <property type="entry name" value="WD40"/>
    <property type="match status" value="1"/>
</dbReference>
<dbReference type="InterPro" id="IPR012972">
    <property type="entry name" value="NLE"/>
</dbReference>
<evidence type="ECO:0000256" key="7">
    <source>
        <dbReference type="PROSITE-ProRule" id="PRU00221"/>
    </source>
</evidence>
<keyword evidence="5 6" id="KW-0539">Nucleus</keyword>
<reference evidence="11" key="1">
    <citation type="submission" date="2017-01" db="EMBL/GenBank/DDBJ databases">
        <title>Comparative genomics of anhydrobiosis in the tardigrade Hypsibius dujardini.</title>
        <authorList>
            <person name="Yoshida Y."/>
            <person name="Koutsovoulos G."/>
            <person name="Laetsch D."/>
            <person name="Stevens L."/>
            <person name="Kumar S."/>
            <person name="Horikawa D."/>
            <person name="Ishino K."/>
            <person name="Komine S."/>
            <person name="Tomita M."/>
            <person name="Blaxter M."/>
            <person name="Arakawa K."/>
        </authorList>
    </citation>
    <scope>NUCLEOTIDE SEQUENCE [LARGE SCALE GENOMIC DNA]</scope>
    <source>
        <strain evidence="11">Z151</strain>
    </source>
</reference>
<evidence type="ECO:0000256" key="3">
    <source>
        <dbReference type="ARBA" id="ARBA00022574"/>
    </source>
</evidence>
<keyword evidence="1 6" id="KW-0690">Ribosome biogenesis</keyword>
<keyword evidence="2 6" id="KW-0698">rRNA processing</keyword>
<dbReference type="InterPro" id="IPR001680">
    <property type="entry name" value="WD40_rpt"/>
</dbReference>
<evidence type="ECO:0000313" key="10">
    <source>
        <dbReference type="EMBL" id="OQV13082.1"/>
    </source>
</evidence>
<dbReference type="PROSITE" id="PS00678">
    <property type="entry name" value="WD_REPEATS_1"/>
    <property type="match status" value="1"/>
</dbReference>
<comment type="caution">
    <text evidence="10">The sequence shown here is derived from an EMBL/GenBank/DDBJ whole genome shotgun (WGS) entry which is preliminary data.</text>
</comment>